<dbReference type="PANTHER" id="PTHR38011">
    <property type="entry name" value="DIHYDROFOLATE REDUCTASE FAMILY PROTEIN (AFU_ORTHOLOGUE AFUA_8G06820)"/>
    <property type="match status" value="1"/>
</dbReference>
<feature type="domain" description="Bacterial bifunctional deaminase-reductase C-terminal" evidence="1">
    <location>
        <begin position="4"/>
        <end position="178"/>
    </location>
</feature>
<dbReference type="RefSeq" id="WP_108997984.1">
    <property type="nucleotide sequence ID" value="NZ_QEEX01000001.1"/>
</dbReference>
<name>A0A2U1T397_9MICO</name>
<keyword evidence="3" id="KW-1185">Reference proteome</keyword>
<evidence type="ECO:0000313" key="3">
    <source>
        <dbReference type="Proteomes" id="UP000244978"/>
    </source>
</evidence>
<dbReference type="Pfam" id="PF01872">
    <property type="entry name" value="RibD_C"/>
    <property type="match status" value="1"/>
</dbReference>
<dbReference type="Gene3D" id="3.40.430.10">
    <property type="entry name" value="Dihydrofolate Reductase, subunit A"/>
    <property type="match status" value="1"/>
</dbReference>
<dbReference type="SUPFAM" id="SSF53597">
    <property type="entry name" value="Dihydrofolate reductase-like"/>
    <property type="match status" value="1"/>
</dbReference>
<comment type="caution">
    <text evidence="2">The sequence shown here is derived from an EMBL/GenBank/DDBJ whole genome shotgun (WGS) entry which is preliminary data.</text>
</comment>
<gene>
    <name evidence="2" type="ORF">DF220_10650</name>
</gene>
<accession>A0A2U1T397</accession>
<dbReference type="AlphaFoldDB" id="A0A2U1T397"/>
<dbReference type="Proteomes" id="UP000244978">
    <property type="component" value="Unassembled WGS sequence"/>
</dbReference>
<dbReference type="InterPro" id="IPR024072">
    <property type="entry name" value="DHFR-like_dom_sf"/>
</dbReference>
<dbReference type="InterPro" id="IPR050765">
    <property type="entry name" value="Riboflavin_Biosynth_HTPR"/>
</dbReference>
<sequence>MVSLICFGITSLDGYVNDESGSFDWSRPDEQVHRYVNNVVRSAGTFLYGRRMYEVMKAWDGEEILDGAPDYIREFAELWRATDKVVYSATLPTPTAENTRLEYPLDIDEIRRMKSDAASDISIAGPTIAAEVARAGLVDEWVQLVSPVIVGGGTPFYPAHAHLQLDLVDERRFRNGVVALRYRALS</sequence>
<evidence type="ECO:0000313" key="2">
    <source>
        <dbReference type="EMBL" id="PWB98233.1"/>
    </source>
</evidence>
<dbReference type="EMBL" id="QEEX01000001">
    <property type="protein sequence ID" value="PWB98233.1"/>
    <property type="molecule type" value="Genomic_DNA"/>
</dbReference>
<dbReference type="PANTHER" id="PTHR38011:SF11">
    <property type="entry name" value="2,5-DIAMINO-6-RIBOSYLAMINO-4(3H)-PYRIMIDINONE 5'-PHOSPHATE REDUCTASE"/>
    <property type="match status" value="1"/>
</dbReference>
<protein>
    <submittedName>
        <fullName evidence="2">Deaminase</fullName>
    </submittedName>
</protein>
<dbReference type="InterPro" id="IPR002734">
    <property type="entry name" value="RibDG_C"/>
</dbReference>
<reference evidence="3" key="1">
    <citation type="submission" date="2018-04" db="EMBL/GenBank/DDBJ databases">
        <authorList>
            <person name="Liu S."/>
            <person name="Wang Z."/>
            <person name="Li J."/>
        </authorList>
    </citation>
    <scope>NUCLEOTIDE SEQUENCE [LARGE SCALE GENOMIC DNA]</scope>
    <source>
        <strain evidence="3">S1194</strain>
    </source>
</reference>
<evidence type="ECO:0000259" key="1">
    <source>
        <dbReference type="Pfam" id="PF01872"/>
    </source>
</evidence>
<organism evidence="2 3">
    <name type="scientific">Homoserinimonas hongtaonis</name>
    <dbReference type="NCBI Taxonomy" id="2079791"/>
    <lineage>
        <taxon>Bacteria</taxon>
        <taxon>Bacillati</taxon>
        <taxon>Actinomycetota</taxon>
        <taxon>Actinomycetes</taxon>
        <taxon>Micrococcales</taxon>
        <taxon>Microbacteriaceae</taxon>
        <taxon>Homoserinimonas</taxon>
    </lineage>
</organism>
<dbReference type="GO" id="GO:0008703">
    <property type="term" value="F:5-amino-6-(5-phosphoribosylamino)uracil reductase activity"/>
    <property type="evidence" value="ECO:0007669"/>
    <property type="project" value="InterPro"/>
</dbReference>
<proteinExistence type="predicted"/>
<dbReference type="GO" id="GO:0009231">
    <property type="term" value="P:riboflavin biosynthetic process"/>
    <property type="evidence" value="ECO:0007669"/>
    <property type="project" value="InterPro"/>
</dbReference>